<comment type="caution">
    <text evidence="1">The sequence shown here is derived from an EMBL/GenBank/DDBJ whole genome shotgun (WGS) entry which is preliminary data.</text>
</comment>
<evidence type="ECO:0000313" key="2">
    <source>
        <dbReference type="Proteomes" id="UP000299102"/>
    </source>
</evidence>
<dbReference type="EMBL" id="BGZK01003086">
    <property type="protein sequence ID" value="GBP98183.1"/>
    <property type="molecule type" value="Genomic_DNA"/>
</dbReference>
<dbReference type="AlphaFoldDB" id="A0A4C2AFW7"/>
<dbReference type="Proteomes" id="UP000299102">
    <property type="component" value="Unassembled WGS sequence"/>
</dbReference>
<organism evidence="1 2">
    <name type="scientific">Eumeta variegata</name>
    <name type="common">Bagworm moth</name>
    <name type="synonym">Eumeta japonica</name>
    <dbReference type="NCBI Taxonomy" id="151549"/>
    <lineage>
        <taxon>Eukaryota</taxon>
        <taxon>Metazoa</taxon>
        <taxon>Ecdysozoa</taxon>
        <taxon>Arthropoda</taxon>
        <taxon>Hexapoda</taxon>
        <taxon>Insecta</taxon>
        <taxon>Pterygota</taxon>
        <taxon>Neoptera</taxon>
        <taxon>Endopterygota</taxon>
        <taxon>Lepidoptera</taxon>
        <taxon>Glossata</taxon>
        <taxon>Ditrysia</taxon>
        <taxon>Tineoidea</taxon>
        <taxon>Psychidae</taxon>
        <taxon>Oiketicinae</taxon>
        <taxon>Eumeta</taxon>
    </lineage>
</organism>
<reference evidence="1 2" key="1">
    <citation type="journal article" date="2019" name="Commun. Biol.">
        <title>The bagworm genome reveals a unique fibroin gene that provides high tensile strength.</title>
        <authorList>
            <person name="Kono N."/>
            <person name="Nakamura H."/>
            <person name="Ohtoshi R."/>
            <person name="Tomita M."/>
            <person name="Numata K."/>
            <person name="Arakawa K."/>
        </authorList>
    </citation>
    <scope>NUCLEOTIDE SEQUENCE [LARGE SCALE GENOMIC DNA]</scope>
</reference>
<protein>
    <submittedName>
        <fullName evidence="1">Uncharacterized protein</fullName>
    </submittedName>
</protein>
<proteinExistence type="predicted"/>
<evidence type="ECO:0000313" key="1">
    <source>
        <dbReference type="EMBL" id="GBP98183.1"/>
    </source>
</evidence>
<keyword evidence="2" id="KW-1185">Reference proteome</keyword>
<gene>
    <name evidence="1" type="ORF">EVAR_69858_1</name>
</gene>
<name>A0A4C2AFW7_EUMVA</name>
<accession>A0A4C2AFW7</accession>
<sequence>MTRASSDGQHFKHGGSAGLWYGSRMNGWNRAGCGSGRRYRDVGGTRNESGFDWHFMEQDESILVPGGKGRQTNAELVRWSCRTRTKTQSVFVKILQFMNKGPYV</sequence>